<evidence type="ECO:0000313" key="1">
    <source>
        <dbReference type="EMBL" id="MPM74641.1"/>
    </source>
</evidence>
<proteinExistence type="predicted"/>
<protein>
    <submittedName>
        <fullName evidence="1">Uncharacterized protein</fullName>
    </submittedName>
</protein>
<dbReference type="EMBL" id="VSSQ01026100">
    <property type="protein sequence ID" value="MPM74641.1"/>
    <property type="molecule type" value="Genomic_DNA"/>
</dbReference>
<name>A0A645CCJ6_9ZZZZ</name>
<comment type="caution">
    <text evidence="1">The sequence shown here is derived from an EMBL/GenBank/DDBJ whole genome shotgun (WGS) entry which is preliminary data.</text>
</comment>
<accession>A0A645CCJ6</accession>
<organism evidence="1">
    <name type="scientific">bioreactor metagenome</name>
    <dbReference type="NCBI Taxonomy" id="1076179"/>
    <lineage>
        <taxon>unclassified sequences</taxon>
        <taxon>metagenomes</taxon>
        <taxon>ecological metagenomes</taxon>
    </lineage>
</organism>
<dbReference type="AlphaFoldDB" id="A0A645CCJ6"/>
<gene>
    <name evidence="1" type="ORF">SDC9_121630</name>
</gene>
<sequence>MIDEALNNNHYVYFVPQEGSEQMVEFAYNGYQLTKIGSYQLEGYFFDIYNVSKE</sequence>
<reference evidence="1" key="1">
    <citation type="submission" date="2019-08" db="EMBL/GenBank/DDBJ databases">
        <authorList>
            <person name="Kucharzyk K."/>
            <person name="Murdoch R.W."/>
            <person name="Higgins S."/>
            <person name="Loffler F."/>
        </authorList>
    </citation>
    <scope>NUCLEOTIDE SEQUENCE</scope>
</reference>